<dbReference type="EMBL" id="CP073767">
    <property type="protein sequence ID" value="UWZ59952.1"/>
    <property type="molecule type" value="Genomic_DNA"/>
</dbReference>
<dbReference type="Proteomes" id="UP001058003">
    <property type="component" value="Chromosome"/>
</dbReference>
<dbReference type="SUPFAM" id="SSF48179">
    <property type="entry name" value="6-phosphogluconate dehydrogenase C-terminal domain-like"/>
    <property type="match status" value="1"/>
</dbReference>
<evidence type="ECO:0000259" key="5">
    <source>
        <dbReference type="Pfam" id="PF08546"/>
    </source>
</evidence>
<protein>
    <submittedName>
        <fullName evidence="6">Ketopantoate reductase family protein</fullName>
    </submittedName>
</protein>
<proteinExistence type="inferred from homology"/>
<dbReference type="InterPro" id="IPR050838">
    <property type="entry name" value="Ketopantoate_reductase"/>
</dbReference>
<dbReference type="GO" id="GO:0050661">
    <property type="term" value="F:NADP binding"/>
    <property type="evidence" value="ECO:0007669"/>
    <property type="project" value="TreeGrafter"/>
</dbReference>
<dbReference type="InterPro" id="IPR013332">
    <property type="entry name" value="KPR_N"/>
</dbReference>
<reference evidence="6" key="1">
    <citation type="submission" date="2021-04" db="EMBL/GenBank/DDBJ databases">
        <title>Dactylosporangium aurantiacum NRRL B-8018 full assembly.</title>
        <authorList>
            <person name="Hartkoorn R.C."/>
            <person name="Beaudoing E."/>
            <person name="Hot D."/>
        </authorList>
    </citation>
    <scope>NUCLEOTIDE SEQUENCE</scope>
    <source>
        <strain evidence="6">NRRL B-8018</strain>
    </source>
</reference>
<dbReference type="SUPFAM" id="SSF51735">
    <property type="entry name" value="NAD(P)-binding Rossmann-fold domains"/>
    <property type="match status" value="1"/>
</dbReference>
<evidence type="ECO:0000256" key="2">
    <source>
        <dbReference type="ARBA" id="ARBA00022857"/>
    </source>
</evidence>
<evidence type="ECO:0000256" key="3">
    <source>
        <dbReference type="ARBA" id="ARBA00023002"/>
    </source>
</evidence>
<sequence length="320" mass="33498">MIYGAGAVGGVVAARLAMAGHDVAVVARGAHLEAIRRDGLTLRQPSGDTVVRLDAYEHPAGTGKDVVVLGMKGMDTAAALVALEGFEGPVVCLQNGVANERAALRHFPDVYGVHVILPGSHLAPGVVEAHCEPVPGILDLGRYPAGTDATAQRLAAGLESAGFVSQPRADIMRWKYRKLVLNLGNAVEALCGRVAGLDEAAAPVQAEGEAVLRHAGIDVATQEEDRQRRGDIMRWPSDAARAGGSSWQSLARGTGTVEADYLNGEIVLLARLHGTAAPANETARRLVQRAARQGLPPGSMTPKEFLDAVEAVTLRTIGRS</sequence>
<dbReference type="Gene3D" id="3.40.50.720">
    <property type="entry name" value="NAD(P)-binding Rossmann-like Domain"/>
    <property type="match status" value="1"/>
</dbReference>
<dbReference type="PANTHER" id="PTHR43765:SF2">
    <property type="entry name" value="2-DEHYDROPANTOATE 2-REDUCTASE"/>
    <property type="match status" value="1"/>
</dbReference>
<dbReference type="KEGG" id="daur:Daura_37050"/>
<evidence type="ECO:0000256" key="1">
    <source>
        <dbReference type="ARBA" id="ARBA00007870"/>
    </source>
</evidence>
<evidence type="ECO:0000313" key="7">
    <source>
        <dbReference type="Proteomes" id="UP001058003"/>
    </source>
</evidence>
<organism evidence="6 7">
    <name type="scientific">Dactylosporangium aurantiacum</name>
    <dbReference type="NCBI Taxonomy" id="35754"/>
    <lineage>
        <taxon>Bacteria</taxon>
        <taxon>Bacillati</taxon>
        <taxon>Actinomycetota</taxon>
        <taxon>Actinomycetes</taxon>
        <taxon>Micromonosporales</taxon>
        <taxon>Micromonosporaceae</taxon>
        <taxon>Dactylosporangium</taxon>
    </lineage>
</organism>
<gene>
    <name evidence="6" type="ORF">Daura_37050</name>
</gene>
<dbReference type="AlphaFoldDB" id="A0A9Q9MT05"/>
<accession>A0A9Q9MT05</accession>
<dbReference type="Pfam" id="PF08546">
    <property type="entry name" value="ApbA_C"/>
    <property type="match status" value="1"/>
</dbReference>
<keyword evidence="7" id="KW-1185">Reference proteome</keyword>
<feature type="domain" description="Ketopantoate reductase N-terminal" evidence="4">
    <location>
        <begin position="2"/>
        <end position="129"/>
    </location>
</feature>
<feature type="domain" description="Ketopantoate reductase C-terminal" evidence="5">
    <location>
        <begin position="170"/>
        <end position="288"/>
    </location>
</feature>
<keyword evidence="3" id="KW-0560">Oxidoreductase</keyword>
<dbReference type="InterPro" id="IPR013752">
    <property type="entry name" value="KPA_reductase"/>
</dbReference>
<evidence type="ECO:0000313" key="6">
    <source>
        <dbReference type="EMBL" id="UWZ59952.1"/>
    </source>
</evidence>
<dbReference type="PANTHER" id="PTHR43765">
    <property type="entry name" value="2-DEHYDROPANTOATE 2-REDUCTASE-RELATED"/>
    <property type="match status" value="1"/>
</dbReference>
<keyword evidence="2" id="KW-0521">NADP</keyword>
<name>A0A9Q9MT05_9ACTN</name>
<comment type="similarity">
    <text evidence="1">Belongs to the ketopantoate reductase family.</text>
</comment>
<dbReference type="InterPro" id="IPR008927">
    <property type="entry name" value="6-PGluconate_DH-like_C_sf"/>
</dbReference>
<dbReference type="GO" id="GO:0008677">
    <property type="term" value="F:2-dehydropantoate 2-reductase activity"/>
    <property type="evidence" value="ECO:0007669"/>
    <property type="project" value="TreeGrafter"/>
</dbReference>
<dbReference type="InterPro" id="IPR036291">
    <property type="entry name" value="NAD(P)-bd_dom_sf"/>
</dbReference>
<dbReference type="InterPro" id="IPR013328">
    <property type="entry name" value="6PGD_dom2"/>
</dbReference>
<dbReference type="Pfam" id="PF02558">
    <property type="entry name" value="ApbA"/>
    <property type="match status" value="1"/>
</dbReference>
<dbReference type="Gene3D" id="1.10.1040.10">
    <property type="entry name" value="N-(1-d-carboxylethyl)-l-norvaline Dehydrogenase, domain 2"/>
    <property type="match status" value="1"/>
</dbReference>
<evidence type="ECO:0000259" key="4">
    <source>
        <dbReference type="Pfam" id="PF02558"/>
    </source>
</evidence>
<dbReference type="GO" id="GO:0005737">
    <property type="term" value="C:cytoplasm"/>
    <property type="evidence" value="ECO:0007669"/>
    <property type="project" value="TreeGrafter"/>
</dbReference>